<dbReference type="Pfam" id="PF12706">
    <property type="entry name" value="Lactamase_B_2"/>
    <property type="match status" value="1"/>
</dbReference>
<evidence type="ECO:0000256" key="2">
    <source>
        <dbReference type="ARBA" id="ARBA00001947"/>
    </source>
</evidence>
<evidence type="ECO:0000256" key="23">
    <source>
        <dbReference type="ARBA" id="ARBA00047136"/>
    </source>
</evidence>
<dbReference type="EC" id="3.1.26.11" evidence="6"/>
<keyword evidence="17" id="KW-0539">Nucleus</keyword>
<comment type="subunit">
    <text evidence="23">Homodimer. Interacts with PTCD1.</text>
</comment>
<keyword evidence="12" id="KW-0255">Endonuclease</keyword>
<evidence type="ECO:0000256" key="10">
    <source>
        <dbReference type="ARBA" id="ARBA00022722"/>
    </source>
</evidence>
<keyword evidence="10" id="KW-0540">Nuclease</keyword>
<dbReference type="InterPro" id="IPR036866">
    <property type="entry name" value="RibonucZ/Hydroxyglut_hydro"/>
</dbReference>
<dbReference type="RefSeq" id="XP_019770229.1">
    <property type="nucleotide sequence ID" value="XM_019914670.2"/>
</dbReference>
<dbReference type="EnsemblMetazoa" id="XM_019914669.1">
    <property type="protein sequence ID" value="XP_019770228.1"/>
    <property type="gene ID" value="LOC109544474"/>
</dbReference>
<dbReference type="GO" id="GO:0042645">
    <property type="term" value="C:mitochondrial nucleoid"/>
    <property type="evidence" value="ECO:0007669"/>
    <property type="project" value="UniProtKB-ARBA"/>
</dbReference>
<reference evidence="27" key="1">
    <citation type="journal article" date="2013" name="Genome Biol.">
        <title>Draft genome of the mountain pine beetle, Dendroctonus ponderosae Hopkins, a major forest pest.</title>
        <authorList>
            <person name="Keeling C.I."/>
            <person name="Yuen M.M."/>
            <person name="Liao N.Y."/>
            <person name="Docking T.R."/>
            <person name="Chan S.K."/>
            <person name="Taylor G.A."/>
            <person name="Palmquist D.L."/>
            <person name="Jackman S.D."/>
            <person name="Nguyen A."/>
            <person name="Li M."/>
            <person name="Henderson H."/>
            <person name="Janes J.K."/>
            <person name="Zhao Y."/>
            <person name="Pandoh P."/>
            <person name="Moore R."/>
            <person name="Sperling F.A."/>
            <person name="Huber D.P."/>
            <person name="Birol I."/>
            <person name="Jones S.J."/>
            <person name="Bohlmann J."/>
        </authorList>
    </citation>
    <scope>NUCLEOTIDE SEQUENCE</scope>
</reference>
<dbReference type="PANTHER" id="PTHR12553:SF49">
    <property type="entry name" value="ZINC PHOSPHODIESTERASE ELAC PROTEIN 2"/>
    <property type="match status" value="1"/>
</dbReference>
<keyword evidence="15" id="KW-0809">Transit peptide</keyword>
<dbReference type="CDD" id="cd07718">
    <property type="entry name" value="RNaseZ_ELAC1_ELAC2-C-term-like_MBL-fold"/>
    <property type="match status" value="1"/>
</dbReference>
<dbReference type="SMART" id="SM00849">
    <property type="entry name" value="Lactamase_B"/>
    <property type="match status" value="1"/>
</dbReference>
<comment type="catalytic activity">
    <reaction evidence="1">
        <text>Endonucleolytic cleavage of RNA, removing extra 3' nucleotides from tRNA precursor, generating 3' termini of tRNAs. A 3'-hydroxy group is left at the tRNA terminus and a 5'-phosphoryl group is left at the trailer molecule.</text>
        <dbReference type="EC" id="3.1.26.11"/>
    </reaction>
</comment>
<feature type="compositionally biased region" description="Low complexity" evidence="24">
    <location>
        <begin position="229"/>
        <end position="238"/>
    </location>
</feature>
<comment type="function">
    <text evidence="22">Zinc phosphodiesterase, which displays mitochondrial tRNA 3'-processing endonuclease activity. Involved in tRNA maturation, by removing a 3'-trailer from precursor tRNA. Associates with mitochondrial DNA complexes at the nucleoids to initiate RNA processing and ribosome assembly.</text>
</comment>
<keyword evidence="27" id="KW-1185">Reference proteome</keyword>
<reference evidence="26" key="2">
    <citation type="submission" date="2024-08" db="UniProtKB">
        <authorList>
            <consortium name="EnsemblMetazoa"/>
        </authorList>
    </citation>
    <scope>IDENTIFICATION</scope>
</reference>
<evidence type="ECO:0000313" key="27">
    <source>
        <dbReference type="Proteomes" id="UP000019118"/>
    </source>
</evidence>
<evidence type="ECO:0000256" key="24">
    <source>
        <dbReference type="SAM" id="MobiDB-lite"/>
    </source>
</evidence>
<evidence type="ECO:0000256" key="17">
    <source>
        <dbReference type="ARBA" id="ARBA00023242"/>
    </source>
</evidence>
<feature type="compositionally biased region" description="Basic residues" evidence="24">
    <location>
        <begin position="250"/>
        <end position="265"/>
    </location>
</feature>
<evidence type="ECO:0000256" key="21">
    <source>
        <dbReference type="ARBA" id="ARBA00032616"/>
    </source>
</evidence>
<feature type="region of interest" description="Disordered" evidence="24">
    <location>
        <begin position="203"/>
        <end position="283"/>
    </location>
</feature>
<dbReference type="InterPro" id="IPR047151">
    <property type="entry name" value="RNZ2-like"/>
</dbReference>
<dbReference type="KEGG" id="dpa:109544474"/>
<comment type="subcellular location">
    <subcellularLocation>
        <location evidence="4">Mitochondrion matrix</location>
    </subcellularLocation>
    <subcellularLocation>
        <location evidence="3">Nucleus</location>
    </subcellularLocation>
</comment>
<evidence type="ECO:0000256" key="8">
    <source>
        <dbReference type="ARBA" id="ARBA00022553"/>
    </source>
</evidence>
<evidence type="ECO:0000256" key="19">
    <source>
        <dbReference type="ARBA" id="ARBA00030729"/>
    </source>
</evidence>
<dbReference type="Proteomes" id="UP000019118">
    <property type="component" value="Unassembled WGS sequence"/>
</dbReference>
<dbReference type="EnsemblMetazoa" id="XM_019914670.1">
    <property type="protein sequence ID" value="XP_019770229.1"/>
    <property type="gene ID" value="LOC109544474"/>
</dbReference>
<evidence type="ECO:0000256" key="9">
    <source>
        <dbReference type="ARBA" id="ARBA00022694"/>
    </source>
</evidence>
<protein>
    <recommendedName>
        <fullName evidence="7">Zinc phosphodiesterase ELAC protein 2</fullName>
        <ecNumber evidence="6">3.1.26.11</ecNumber>
    </recommendedName>
    <alternativeName>
        <fullName evidence="21">ElaC homolog protein 2</fullName>
    </alternativeName>
    <alternativeName>
        <fullName evidence="19">Ribonuclease Z 2</fullName>
    </alternativeName>
    <alternativeName>
        <fullName evidence="20">tRNA 3 endonuclease 2</fullName>
    </alternativeName>
    <alternativeName>
        <fullName evidence="18">tRNase Z 2</fullName>
    </alternativeName>
</protein>
<keyword evidence="9" id="KW-0819">tRNA processing</keyword>
<dbReference type="GO" id="GO:0046872">
    <property type="term" value="F:metal ion binding"/>
    <property type="evidence" value="ECO:0007669"/>
    <property type="project" value="UniProtKB-KW"/>
</dbReference>
<accession>A0AAR5QAI6</accession>
<evidence type="ECO:0000313" key="26">
    <source>
        <dbReference type="EnsemblMetazoa" id="XP_019770229.1"/>
    </source>
</evidence>
<dbReference type="GeneID" id="109544474"/>
<dbReference type="Pfam" id="PF13691">
    <property type="entry name" value="Lactamase_B_4"/>
    <property type="match status" value="1"/>
</dbReference>
<dbReference type="FunFam" id="3.60.15.10:FF:000014">
    <property type="entry name" value="Zinc phosphodiesterase ELAC protein 2"/>
    <property type="match status" value="1"/>
</dbReference>
<evidence type="ECO:0000256" key="7">
    <source>
        <dbReference type="ARBA" id="ARBA00013357"/>
    </source>
</evidence>
<evidence type="ECO:0000256" key="20">
    <source>
        <dbReference type="ARBA" id="ARBA00032104"/>
    </source>
</evidence>
<keyword evidence="8" id="KW-0597">Phosphoprotein</keyword>
<organism evidence="26 27">
    <name type="scientific">Dendroctonus ponderosae</name>
    <name type="common">Mountain pine beetle</name>
    <dbReference type="NCBI Taxonomy" id="77166"/>
    <lineage>
        <taxon>Eukaryota</taxon>
        <taxon>Metazoa</taxon>
        <taxon>Ecdysozoa</taxon>
        <taxon>Arthropoda</taxon>
        <taxon>Hexapoda</taxon>
        <taxon>Insecta</taxon>
        <taxon>Pterygota</taxon>
        <taxon>Neoptera</taxon>
        <taxon>Endopterygota</taxon>
        <taxon>Coleoptera</taxon>
        <taxon>Polyphaga</taxon>
        <taxon>Cucujiformia</taxon>
        <taxon>Curculionidae</taxon>
        <taxon>Scolytinae</taxon>
        <taxon>Dendroctonus</taxon>
    </lineage>
</organism>
<evidence type="ECO:0000256" key="12">
    <source>
        <dbReference type="ARBA" id="ARBA00022759"/>
    </source>
</evidence>
<proteinExistence type="inferred from homology"/>
<evidence type="ECO:0000256" key="16">
    <source>
        <dbReference type="ARBA" id="ARBA00023128"/>
    </source>
</evidence>
<name>A0AAR5QAI6_DENPD</name>
<keyword evidence="11" id="KW-0479">Metal-binding</keyword>
<evidence type="ECO:0000256" key="1">
    <source>
        <dbReference type="ARBA" id="ARBA00000402"/>
    </source>
</evidence>
<evidence type="ECO:0000256" key="22">
    <source>
        <dbReference type="ARBA" id="ARBA00046098"/>
    </source>
</evidence>
<evidence type="ECO:0000256" key="5">
    <source>
        <dbReference type="ARBA" id="ARBA00007823"/>
    </source>
</evidence>
<dbReference type="AlphaFoldDB" id="A0AAR5QAI6"/>
<dbReference type="RefSeq" id="XP_048520038.1">
    <property type="nucleotide sequence ID" value="XM_048664081.1"/>
</dbReference>
<dbReference type="GO" id="GO:0042781">
    <property type="term" value="F:3'-tRNA processing endoribonuclease activity"/>
    <property type="evidence" value="ECO:0007669"/>
    <property type="project" value="UniProtKB-EC"/>
</dbReference>
<evidence type="ECO:0000256" key="13">
    <source>
        <dbReference type="ARBA" id="ARBA00022801"/>
    </source>
</evidence>
<dbReference type="Gene3D" id="3.60.15.10">
    <property type="entry name" value="Ribonuclease Z/Hydroxyacylglutathione hydrolase-like"/>
    <property type="match status" value="2"/>
</dbReference>
<evidence type="ECO:0000256" key="4">
    <source>
        <dbReference type="ARBA" id="ARBA00004305"/>
    </source>
</evidence>
<evidence type="ECO:0000259" key="25">
    <source>
        <dbReference type="SMART" id="SM00849"/>
    </source>
</evidence>
<comment type="cofactor">
    <cofactor evidence="2">
        <name>Zn(2+)</name>
        <dbReference type="ChEBI" id="CHEBI:29105"/>
    </cofactor>
</comment>
<dbReference type="PANTHER" id="PTHR12553">
    <property type="entry name" value="ZINC PHOSPHODIESTERASE ELAC PROTEIN 2"/>
    <property type="match status" value="1"/>
</dbReference>
<dbReference type="GO" id="GO:0005634">
    <property type="term" value="C:nucleus"/>
    <property type="evidence" value="ECO:0007669"/>
    <property type="project" value="UniProtKB-SubCell"/>
</dbReference>
<feature type="domain" description="Metallo-beta-lactamase" evidence="25">
    <location>
        <begin position="584"/>
        <end position="786"/>
    </location>
</feature>
<dbReference type="InterPro" id="IPR001279">
    <property type="entry name" value="Metallo-B-lactamas"/>
</dbReference>
<keyword evidence="16" id="KW-0496">Mitochondrion</keyword>
<evidence type="ECO:0000256" key="3">
    <source>
        <dbReference type="ARBA" id="ARBA00004123"/>
    </source>
</evidence>
<evidence type="ECO:0000256" key="11">
    <source>
        <dbReference type="ARBA" id="ARBA00022723"/>
    </source>
</evidence>
<keyword evidence="13" id="KW-0378">Hydrolase</keyword>
<dbReference type="GO" id="GO:1990180">
    <property type="term" value="P:mitochondrial tRNA 3'-end processing"/>
    <property type="evidence" value="ECO:0007669"/>
    <property type="project" value="TreeGrafter"/>
</dbReference>
<evidence type="ECO:0000256" key="6">
    <source>
        <dbReference type="ARBA" id="ARBA00012477"/>
    </source>
</evidence>
<comment type="similarity">
    <text evidence="5">Belongs to the RNase Z family.</text>
</comment>
<dbReference type="InterPro" id="IPR027794">
    <property type="entry name" value="tRNase_Z_dom"/>
</dbReference>
<evidence type="ECO:0000256" key="15">
    <source>
        <dbReference type="ARBA" id="ARBA00022946"/>
    </source>
</evidence>
<sequence>MNIFLKPSVFRFVVLLTTRSYSKYRTFDNSNLNLLLTKMPKEPTHIAVAQKQRLKIKQKSAKYTPGRVTLQILGTGANGAPGSVYLFSDQSRYLFNCGEGTQRLAHEHKTKLAKLEHIFITQPKWKNIGGLPGTALTIQDVGVPQITLHGPEGLNEIFPATRRFVVIRDLKINMADCSETTTFEDNALRVEYVHLHKSVSQSGLEKDVQASVEQSEAGTSTRSEKKRSSSISSRNGESLVEDDTDYYAHERKKTKRHRSRSRSKSRSPESGRRPAPSAKSISSATQMLLKGFKSEAISMCYICRLQPRPGALNLDKCVKNGVPPGPLLGLLKNGEDVTLGNGTVVKSVDVCEPDDPGPIFLVVDCPSADYLESLASNPRMKKHQKFAQFDDDAACLVVHFTPKDVMELPLYKRWMEDFTPSTQHIQVNDSNSCMGSTAVHRIQYKLNLLSPDFFPLLGDRGTPSLCETFGNHQNKKQKSEDINFANLNLDIAPANNCKTVNENRSIGSLSSYYLRPKKGFDSTSHINLDTQEFIDETMSLPQFSDALKELHQKLQIEKSNYTIRDYPQVLFLGTGSCIPNKTRNTSGILLQISDTKNILLDCGEGTCGQITRFFGQEKANKVLTEIDAIYISHLHADHHIGLIGVLQGRRKALDLLRIEKAPLILFAPRQILAWLAFYDRFFENIKDEYVLVPNGELILNETTFADEKRIKILSNLDMSDISTCLVRHCPNAFGVSITHESGYKITYSGDTMPSEKLVELGKNSDVLIHEATMEDELAKEAVVKMHSTTSQAIQVGKDMKAKHVILTHFSQRYAKLPRFNDNFADNVSIAFDNMQVKLDELPLVPLLYPALKIMFADHYEQLEHKAVKRQLKAERQAFLEQPKLQQNQS</sequence>
<keyword evidence="14" id="KW-0862">Zinc</keyword>
<dbReference type="SUPFAM" id="SSF56281">
    <property type="entry name" value="Metallo-hydrolase/oxidoreductase"/>
    <property type="match status" value="2"/>
</dbReference>
<evidence type="ECO:0000256" key="14">
    <source>
        <dbReference type="ARBA" id="ARBA00022833"/>
    </source>
</evidence>
<evidence type="ECO:0000256" key="18">
    <source>
        <dbReference type="ARBA" id="ARBA00030689"/>
    </source>
</evidence>